<evidence type="ECO:0000256" key="2">
    <source>
        <dbReference type="ARBA" id="ARBA00001947"/>
    </source>
</evidence>
<evidence type="ECO:0000259" key="14">
    <source>
        <dbReference type="PROSITE" id="PS51873"/>
    </source>
</evidence>
<dbReference type="FunFam" id="1.20.120.1750:FF:000019">
    <property type="entry name" value="RBR-type E3 ubiquitin transferase"/>
    <property type="match status" value="1"/>
</dbReference>
<feature type="domain" description="RING-type" evidence="13">
    <location>
        <begin position="491"/>
        <end position="534"/>
    </location>
</feature>
<dbReference type="GO" id="GO:0061630">
    <property type="term" value="F:ubiquitin protein ligase activity"/>
    <property type="evidence" value="ECO:0007669"/>
    <property type="project" value="UniProtKB-EC"/>
</dbReference>
<dbReference type="GO" id="GO:0003676">
    <property type="term" value="F:nucleic acid binding"/>
    <property type="evidence" value="ECO:0007669"/>
    <property type="project" value="InterPro"/>
</dbReference>
<dbReference type="PANTHER" id="PTHR11685">
    <property type="entry name" value="RBR FAMILY RING FINGER AND IBR DOMAIN-CONTAINING"/>
    <property type="match status" value="1"/>
</dbReference>
<keyword evidence="6" id="KW-0808">Transferase</keyword>
<dbReference type="InterPro" id="IPR044066">
    <property type="entry name" value="TRIAD_supradom"/>
</dbReference>
<evidence type="ECO:0000259" key="13">
    <source>
        <dbReference type="PROSITE" id="PS50089"/>
    </source>
</evidence>
<dbReference type="InterPro" id="IPR002867">
    <property type="entry name" value="IBR_dom"/>
</dbReference>
<dbReference type="OrthoDB" id="9977870at2759"/>
<dbReference type="AlphaFoldDB" id="A0A9N7MYY0"/>
<dbReference type="Gene3D" id="3.30.420.10">
    <property type="entry name" value="Ribonuclease H-like superfamily/Ribonuclease H"/>
    <property type="match status" value="1"/>
</dbReference>
<dbReference type="Gene3D" id="3.30.40.10">
    <property type="entry name" value="Zinc/RING finger domain, C3HC4 (zinc finger)"/>
    <property type="match status" value="1"/>
</dbReference>
<evidence type="ECO:0000256" key="11">
    <source>
        <dbReference type="ARBA" id="ARBA00022833"/>
    </source>
</evidence>
<dbReference type="SMART" id="SM00647">
    <property type="entry name" value="IBR"/>
    <property type="match status" value="2"/>
</dbReference>
<dbReference type="InterPro" id="IPR036397">
    <property type="entry name" value="RNaseH_sf"/>
</dbReference>
<dbReference type="InterPro" id="IPR017907">
    <property type="entry name" value="Znf_RING_CS"/>
</dbReference>
<name>A0A9N7MYY0_STRHE</name>
<feature type="domain" description="RING-type" evidence="14">
    <location>
        <begin position="327"/>
        <end position="536"/>
    </location>
</feature>
<dbReference type="PROSITE" id="PS50089">
    <property type="entry name" value="ZF_RING_2"/>
    <property type="match status" value="2"/>
</dbReference>
<accession>A0A9N7MYY0</accession>
<evidence type="ECO:0000313" key="16">
    <source>
        <dbReference type="Proteomes" id="UP001153555"/>
    </source>
</evidence>
<keyword evidence="16" id="KW-1185">Reference proteome</keyword>
<dbReference type="Pfam" id="PF01485">
    <property type="entry name" value="IBR"/>
    <property type="match status" value="2"/>
</dbReference>
<dbReference type="CDD" id="cd22584">
    <property type="entry name" value="Rcat_RBR_unk"/>
    <property type="match status" value="1"/>
</dbReference>
<dbReference type="Pfam" id="PF13456">
    <property type="entry name" value="RVT_3"/>
    <property type="match status" value="1"/>
</dbReference>
<dbReference type="InterPro" id="IPR018957">
    <property type="entry name" value="Znf_C3HC4_RING-type"/>
</dbReference>
<keyword evidence="11" id="KW-0862">Zinc</keyword>
<dbReference type="CDD" id="cd22582">
    <property type="entry name" value="BRcat_RBR_unk"/>
    <property type="match status" value="1"/>
</dbReference>
<dbReference type="InterPro" id="IPR031127">
    <property type="entry name" value="E3_UB_ligase_RBR"/>
</dbReference>
<dbReference type="InterPro" id="IPR002156">
    <property type="entry name" value="RNaseH_domain"/>
</dbReference>
<feature type="domain" description="RING-type" evidence="13">
    <location>
        <begin position="331"/>
        <end position="378"/>
    </location>
</feature>
<dbReference type="GO" id="GO:0004523">
    <property type="term" value="F:RNA-DNA hybrid ribonuclease activity"/>
    <property type="evidence" value="ECO:0007669"/>
    <property type="project" value="InterPro"/>
</dbReference>
<keyword evidence="9 12" id="KW-0863">Zinc-finger</keyword>
<dbReference type="InterPro" id="IPR001841">
    <property type="entry name" value="Znf_RING"/>
</dbReference>
<keyword evidence="8" id="KW-0677">Repeat</keyword>
<keyword evidence="10" id="KW-0833">Ubl conjugation pathway</keyword>
<dbReference type="GO" id="GO:0008270">
    <property type="term" value="F:zinc ion binding"/>
    <property type="evidence" value="ECO:0007669"/>
    <property type="project" value="UniProtKB-KW"/>
</dbReference>
<evidence type="ECO:0000256" key="9">
    <source>
        <dbReference type="ARBA" id="ARBA00022771"/>
    </source>
</evidence>
<evidence type="ECO:0000256" key="10">
    <source>
        <dbReference type="ARBA" id="ARBA00022786"/>
    </source>
</evidence>
<comment type="cofactor">
    <cofactor evidence="2">
        <name>Zn(2+)</name>
        <dbReference type="ChEBI" id="CHEBI:29105"/>
    </cofactor>
</comment>
<evidence type="ECO:0000313" key="15">
    <source>
        <dbReference type="EMBL" id="CAA0823170.1"/>
    </source>
</evidence>
<dbReference type="Gene3D" id="1.20.120.1750">
    <property type="match status" value="1"/>
</dbReference>
<proteinExistence type="inferred from homology"/>
<dbReference type="Pfam" id="PF00097">
    <property type="entry name" value="zf-C3HC4"/>
    <property type="match status" value="1"/>
</dbReference>
<comment type="catalytic activity">
    <reaction evidence="1">
        <text>[E2 ubiquitin-conjugating enzyme]-S-ubiquitinyl-L-cysteine + [acceptor protein]-L-lysine = [E2 ubiquitin-conjugating enzyme]-L-cysteine + [acceptor protein]-N(6)-ubiquitinyl-L-lysine.</text>
        <dbReference type="EC" id="2.3.2.31"/>
    </reaction>
</comment>
<evidence type="ECO:0000256" key="6">
    <source>
        <dbReference type="ARBA" id="ARBA00022679"/>
    </source>
</evidence>
<gene>
    <name evidence="15" type="ORF">SHERM_20337</name>
</gene>
<dbReference type="PROSITE" id="PS51873">
    <property type="entry name" value="TRIAD"/>
    <property type="match status" value="1"/>
</dbReference>
<dbReference type="GO" id="GO:0016567">
    <property type="term" value="P:protein ubiquitination"/>
    <property type="evidence" value="ECO:0007669"/>
    <property type="project" value="InterPro"/>
</dbReference>
<dbReference type="PROSITE" id="PS00518">
    <property type="entry name" value="ZF_RING_1"/>
    <property type="match status" value="1"/>
</dbReference>
<organism evidence="15 16">
    <name type="scientific">Striga hermonthica</name>
    <name type="common">Purple witchweed</name>
    <name type="synonym">Buchnera hermonthica</name>
    <dbReference type="NCBI Taxonomy" id="68872"/>
    <lineage>
        <taxon>Eukaryota</taxon>
        <taxon>Viridiplantae</taxon>
        <taxon>Streptophyta</taxon>
        <taxon>Embryophyta</taxon>
        <taxon>Tracheophyta</taxon>
        <taxon>Spermatophyta</taxon>
        <taxon>Magnoliopsida</taxon>
        <taxon>eudicotyledons</taxon>
        <taxon>Gunneridae</taxon>
        <taxon>Pentapetalae</taxon>
        <taxon>asterids</taxon>
        <taxon>lamiids</taxon>
        <taxon>Lamiales</taxon>
        <taxon>Orobanchaceae</taxon>
        <taxon>Buchnereae</taxon>
        <taxon>Striga</taxon>
    </lineage>
</organism>
<protein>
    <recommendedName>
        <fullName evidence="5">RBR-type E3 ubiquitin transferase</fullName>
        <ecNumber evidence="5">2.3.2.31</ecNumber>
    </recommendedName>
</protein>
<dbReference type="EC" id="2.3.2.31" evidence="5"/>
<dbReference type="FunFam" id="3.30.40.10:FF:000230">
    <property type="entry name" value="RBR-type E3 ubiquitin transferase"/>
    <property type="match status" value="1"/>
</dbReference>
<comment type="similarity">
    <text evidence="4">Belongs to the RBR family. Ariadne subfamily.</text>
</comment>
<evidence type="ECO:0000256" key="7">
    <source>
        <dbReference type="ARBA" id="ARBA00022723"/>
    </source>
</evidence>
<sequence length="544" mass="60499">MRCIFLSTSLPATVCRIFFLKEKVDGRESSFYDVASLHIRAKIQGSPMADGDSELAFNLQVEEALTASILEGGALPSPDAASVSYDAVFGPAMSGLLQDDHLYAYEEELLGQYEAEAAVKRLRVDLSRQIHDRALACEIASAPEAEWRKTGDHLNRPYREGSSSSGNGPGLNFRVYVKGLLGRGCVEGLSREMVGGVGVAICDAGDNLVFELSKGVGGSERPVNQEFVEFKALSEGLDVAVLLDLKRVCVVTDSRVLYQYITGKSNQVAANVTTFSQQIDILLRKFTYISALFVANRSIKFAFELARNAIECQVNLSAGSSSSVENPIESCAICFEYTSANRMFTIPDCLHRYCFTCMSKHVQFKLLEGSLPKCPFEKCKSVLKLDGCKRFLTQELFDVLSQRVKESSISPADKVYCPYPKCSALFSKTELRGSLLGATECPKCSGFFCIKCKVPWHENMSCFDFKRLNPYPGKEDKKLKGLANQKKWRQCPKCSFMVSLSEGCYHIYCRCGHEFCYTCGAEWKNKKASCTCPIWDERNIIRDQ</sequence>
<comment type="caution">
    <text evidence="15">The sequence shown here is derived from an EMBL/GenBank/DDBJ whole genome shotgun (WGS) entry which is preliminary data.</text>
</comment>
<dbReference type="Proteomes" id="UP001153555">
    <property type="component" value="Unassembled WGS sequence"/>
</dbReference>
<evidence type="ECO:0000256" key="12">
    <source>
        <dbReference type="PROSITE-ProRule" id="PRU00175"/>
    </source>
</evidence>
<dbReference type="SUPFAM" id="SSF57850">
    <property type="entry name" value="RING/U-box"/>
    <property type="match status" value="3"/>
</dbReference>
<evidence type="ECO:0000256" key="8">
    <source>
        <dbReference type="ARBA" id="ARBA00022737"/>
    </source>
</evidence>
<dbReference type="EMBL" id="CACSLK010024540">
    <property type="protein sequence ID" value="CAA0823170.1"/>
    <property type="molecule type" value="Genomic_DNA"/>
</dbReference>
<evidence type="ECO:0000256" key="5">
    <source>
        <dbReference type="ARBA" id="ARBA00012251"/>
    </source>
</evidence>
<comment type="function">
    <text evidence="3">Might act as an E3 ubiquitin-protein ligase, or as part of E3 complex, which accepts ubiquitin from specific E2 ubiquitin-conjugating enzymes and then transfers it to substrates.</text>
</comment>
<evidence type="ECO:0000256" key="3">
    <source>
        <dbReference type="ARBA" id="ARBA00003976"/>
    </source>
</evidence>
<reference evidence="15" key="1">
    <citation type="submission" date="2019-12" db="EMBL/GenBank/DDBJ databases">
        <authorList>
            <person name="Scholes J."/>
        </authorList>
    </citation>
    <scope>NUCLEOTIDE SEQUENCE</scope>
</reference>
<evidence type="ECO:0000256" key="1">
    <source>
        <dbReference type="ARBA" id="ARBA00001798"/>
    </source>
</evidence>
<keyword evidence="7" id="KW-0479">Metal-binding</keyword>
<evidence type="ECO:0000256" key="4">
    <source>
        <dbReference type="ARBA" id="ARBA00005884"/>
    </source>
</evidence>
<dbReference type="InterPro" id="IPR013083">
    <property type="entry name" value="Znf_RING/FYVE/PHD"/>
</dbReference>